<dbReference type="InterPro" id="IPR003100">
    <property type="entry name" value="PAZ_dom"/>
</dbReference>
<dbReference type="SMART" id="SM00950">
    <property type="entry name" value="Piwi"/>
    <property type="match status" value="2"/>
</dbReference>
<organism evidence="4 5">
    <name type="scientific">Ditylenchus dipsaci</name>
    <dbReference type="NCBI Taxonomy" id="166011"/>
    <lineage>
        <taxon>Eukaryota</taxon>
        <taxon>Metazoa</taxon>
        <taxon>Ecdysozoa</taxon>
        <taxon>Nematoda</taxon>
        <taxon>Chromadorea</taxon>
        <taxon>Rhabditida</taxon>
        <taxon>Tylenchina</taxon>
        <taxon>Tylenchomorpha</taxon>
        <taxon>Sphaerularioidea</taxon>
        <taxon>Anguinidae</taxon>
        <taxon>Anguininae</taxon>
        <taxon>Ditylenchus</taxon>
    </lineage>
</organism>
<proteinExistence type="predicted"/>
<dbReference type="GO" id="GO:0003723">
    <property type="term" value="F:RNA binding"/>
    <property type="evidence" value="ECO:0007669"/>
    <property type="project" value="InterPro"/>
</dbReference>
<dbReference type="InterPro" id="IPR036085">
    <property type="entry name" value="PAZ_dom_sf"/>
</dbReference>
<dbReference type="Gene3D" id="3.40.50.2300">
    <property type="match status" value="2"/>
</dbReference>
<dbReference type="Gene3D" id="3.30.420.10">
    <property type="entry name" value="Ribonuclease H-like superfamily/Ribonuclease H"/>
    <property type="match status" value="2"/>
</dbReference>
<dbReference type="PANTHER" id="PTHR22891">
    <property type="entry name" value="EUKARYOTIC TRANSLATION INITIATION FACTOR 2C"/>
    <property type="match status" value="1"/>
</dbReference>
<feature type="domain" description="Piwi" evidence="3">
    <location>
        <begin position="1316"/>
        <end position="1609"/>
    </location>
</feature>
<dbReference type="CDD" id="cd02846">
    <property type="entry name" value="PAZ_argonaute_like"/>
    <property type="match status" value="1"/>
</dbReference>
<evidence type="ECO:0000259" key="2">
    <source>
        <dbReference type="PROSITE" id="PS50821"/>
    </source>
</evidence>
<dbReference type="SMART" id="SM00949">
    <property type="entry name" value="PAZ"/>
    <property type="match status" value="1"/>
</dbReference>
<sequence length="1635" mass="188545">MYQQPSTSKSQQWQSREKETAGNEKRLLQGNLGKKLQLITNYYRVRLAQRDRTIKPCLIHVYTLQLSSKGIIKKGKAICQELFWSAVRQFPDIFGDYRHLIYDNTATLYCAYPIWDFDKKEVVRKGAELEWEFNHSPAGHGREILAYISIKKLDEFVLEQQANVPLTNQQLQFLQAMYSQCVRCPMFGHSENWFTETTKIYRIPFDDAYAPIELGDCMAVLRSLKCAFKMDSQGLPLFNSDLAHSVFAKVNLELIDFYAFIYDTTLTKRDRELLTDYTMNQQQVDRLDTALRGLMLKAKYSAFHPKYVRLVPPDQPRFEEPEMGEYASGAGASSFQNIFIPMEQLTISDRVQKIRKRLRPETLAKMVKETAYIPPERFKMIRELVEDSQLCNNPFADSFEVSIDREMVRLEGRQLPKPVMFGANSRRGLVKALDKTLVLAVICLNISEYFGLNSAITNWINCCKEESIKFVSGPPFGVFNYALKRIGGQYVEERYDIPHFNKFLDSVKQQAAEYHPNAEPLFVFVVDDKNPDYIYDSIKTRCELELGIMSQVVKIGTLKRMERGNNKPAGVGDPATLNNMLLKINCKLEGVNNRVMDCHGWDKFTNKKAPTLFLGVDAIHPSRDEDMPSMAAVTANLDVEICGWFRGFFLEKDGQREIHQLSAMFESALDTFYTANQKAPSHIVVLRDGVSDSEISYLSQMELGQLGNACRGFKEYYKQPNYRPTISYLVVQKKHGTRFWMPQTEQQGSRYTSDRFRPNGNVPSGTVVDTVITGWTVQGTSRPAHYTMVEPLQWDTWRLTADEWQSCMYGLCHLVGRSKAVVSTPAPVYYADLLCTRARRYVHTYRRENQEDFDTIVIQKGWKAQQWQSREKETAGNEKRLLQGNLGKKLQLITNYYRVCLAQRDRTIKPCLIHVYTLQVSSKGIIKKESKAICQELFWSAVRQFSDIFRDYRHLIYDNAATLYCAYPIWDFDKKEVSPAGENHQFLVHISLTKVYEFTLEQQSNVPLTSQQLQFLQSMYSQCVRCPMFGQAENWFTETTKIYRIPSAGTYDPIVLEHCMEVLRALKCAFKMDSQGLPLFNSDLAHSVFAKVNLELIDFTHFFTTLDNALRGLMLKDKYSAYHPKYVRLVPPDQPRFEKPEMGEVSVQEYIQRRYNIHLRYPSMPLVQVHPASKNIFIPMELLTISDRVQKIRKRLRPETLAKMVKGTAYIPPERFRMIRELVEDSQLCNNPFADSFGVSIDREMVRLEAITNWINCCKEESIKFVSGVPFGVFNYALKRIGGQYVEERYDIPHFNKFLDSVKQQAAEYHPNAEPLFVFVVDDKNQDYIYDSIKTRCELELGIMSQVVKIGTLKRMERGNNKPAGVGDPATLNNMLLKINCKLEGVNSRVMGCHGWDKFTDKNAPTLFLGVDAIHPSRDEDMPSMAAVTANLDVESALDTFYRANDKAPSHIVVLRDGVSDSEISYLSQMELGQLGNACRGFKEYYKLSNYRPTISYLVVQKKHGTRFWMPQTEQQGSRYTSDRFRPNGNVPSGTVVDTVITVQGTSRPAHYTMVEPLQWDTWRLTADEWQSCMYGLCHLVGRSKAVVSTPAPVYYADLLCTRARRYVHTYRRENREDFDTIVIQKRLESSMYWT</sequence>
<dbReference type="SUPFAM" id="SSF101690">
    <property type="entry name" value="PAZ domain"/>
    <property type="match status" value="1"/>
</dbReference>
<evidence type="ECO:0000313" key="4">
    <source>
        <dbReference type="Proteomes" id="UP000887574"/>
    </source>
</evidence>
<evidence type="ECO:0000313" key="5">
    <source>
        <dbReference type="WBParaSite" id="jg14330"/>
    </source>
</evidence>
<dbReference type="InterPro" id="IPR003165">
    <property type="entry name" value="Piwi"/>
</dbReference>
<feature type="region of interest" description="Disordered" evidence="1">
    <location>
        <begin position="1"/>
        <end position="24"/>
    </location>
</feature>
<dbReference type="Pfam" id="PF02171">
    <property type="entry name" value="Piwi"/>
    <property type="match status" value="3"/>
</dbReference>
<evidence type="ECO:0000256" key="1">
    <source>
        <dbReference type="SAM" id="MobiDB-lite"/>
    </source>
</evidence>
<dbReference type="Pfam" id="PF02170">
    <property type="entry name" value="PAZ"/>
    <property type="match status" value="1"/>
</dbReference>
<name>A0A915D123_9BILA</name>
<reference evidence="5" key="1">
    <citation type="submission" date="2022-11" db="UniProtKB">
        <authorList>
            <consortium name="WormBaseParasite"/>
        </authorList>
    </citation>
    <scope>IDENTIFICATION</scope>
</reference>
<dbReference type="PROSITE" id="PS50821">
    <property type="entry name" value="PAZ"/>
    <property type="match status" value="1"/>
</dbReference>
<dbReference type="InterPro" id="IPR036397">
    <property type="entry name" value="RNaseH_sf"/>
</dbReference>
<dbReference type="Gene3D" id="2.170.260.10">
    <property type="entry name" value="paz domain"/>
    <property type="match status" value="1"/>
</dbReference>
<accession>A0A915D123</accession>
<dbReference type="WBParaSite" id="jg14330">
    <property type="protein sequence ID" value="jg14330"/>
    <property type="gene ID" value="jg14330"/>
</dbReference>
<feature type="compositionally biased region" description="Polar residues" evidence="1">
    <location>
        <begin position="1"/>
        <end position="14"/>
    </location>
</feature>
<evidence type="ECO:0000259" key="3">
    <source>
        <dbReference type="PROSITE" id="PS50822"/>
    </source>
</evidence>
<keyword evidence="4" id="KW-1185">Reference proteome</keyword>
<dbReference type="Proteomes" id="UP000887574">
    <property type="component" value="Unplaced"/>
</dbReference>
<protein>
    <submittedName>
        <fullName evidence="5">Uncharacterized protein</fullName>
    </submittedName>
</protein>
<dbReference type="InterPro" id="IPR012337">
    <property type="entry name" value="RNaseH-like_sf"/>
</dbReference>
<feature type="compositionally biased region" description="Basic and acidic residues" evidence="1">
    <location>
        <begin position="15"/>
        <end position="24"/>
    </location>
</feature>
<dbReference type="PROSITE" id="PS50822">
    <property type="entry name" value="PIWI"/>
    <property type="match status" value="2"/>
</dbReference>
<feature type="domain" description="Piwi" evidence="3">
    <location>
        <begin position="521"/>
        <end position="843"/>
    </location>
</feature>
<feature type="domain" description="PAZ" evidence="2">
    <location>
        <begin position="1095"/>
        <end position="1187"/>
    </location>
</feature>
<dbReference type="SUPFAM" id="SSF53098">
    <property type="entry name" value="Ribonuclease H-like"/>
    <property type="match status" value="2"/>
</dbReference>